<proteinExistence type="predicted"/>
<keyword evidence="3" id="KW-1185">Reference proteome</keyword>
<dbReference type="EMBL" id="QWDE01000002">
    <property type="protein sequence ID" value="RFZ82654.1"/>
    <property type="molecule type" value="Genomic_DNA"/>
</dbReference>
<evidence type="ECO:0000313" key="2">
    <source>
        <dbReference type="EMBL" id="RFZ82654.1"/>
    </source>
</evidence>
<comment type="caution">
    <text evidence="2">The sequence shown here is derived from an EMBL/GenBank/DDBJ whole genome shotgun (WGS) entry which is preliminary data.</text>
</comment>
<organism evidence="2 3">
    <name type="scientific">Mucilaginibacter terrenus</name>
    <dbReference type="NCBI Taxonomy" id="2482727"/>
    <lineage>
        <taxon>Bacteria</taxon>
        <taxon>Pseudomonadati</taxon>
        <taxon>Bacteroidota</taxon>
        <taxon>Sphingobacteriia</taxon>
        <taxon>Sphingobacteriales</taxon>
        <taxon>Sphingobacteriaceae</taxon>
        <taxon>Mucilaginibacter</taxon>
    </lineage>
</organism>
<dbReference type="NCBIfam" id="TIGR02276">
    <property type="entry name" value="beta_rpt_yvtn"/>
    <property type="match status" value="1"/>
</dbReference>
<sequence>MLFTHKLRALGIILITLASLNVSAQSKSGLHILKKHAIKSSGGWDYVTVDAADKKIYVSHGTQVNILSTATGDSIGVIPNTNGVHGIALVKALGKGYTSNGRDNSCTVFDLKTNEEIGKIAVGTNPDAIFYDDFSKKVYAFNGKSSDASVIDPVTDKVVATIPLGGKPETGVSDGKGKIFVNSETTNEVVVINANTYKVVNRYKINEGDEPSGLAIDKLSNRLFIGCGGNATMVVMDAANGKNIAKFKIGDCDGVAFDPALKLIYSSNGDGNMSVIKELNANKFMFIENITTEKSARTIGIDLTTHHLFLPAAQMEATPPTAENAHPRPHMIAGSFHIIEIGK</sequence>
<reference evidence="2 3" key="1">
    <citation type="submission" date="2018-08" db="EMBL/GenBank/DDBJ databases">
        <title>Mucilaginibacter terrae sp. nov., isolated from manganese diggings.</title>
        <authorList>
            <person name="Huang Y."/>
            <person name="Zhou Z."/>
        </authorList>
    </citation>
    <scope>NUCLEOTIDE SEQUENCE [LARGE SCALE GENOMIC DNA]</scope>
    <source>
        <strain evidence="2 3">ZH6</strain>
    </source>
</reference>
<feature type="chain" id="PRO_5017755431" evidence="1">
    <location>
        <begin position="25"/>
        <end position="343"/>
    </location>
</feature>
<dbReference type="Gene3D" id="2.130.10.10">
    <property type="entry name" value="YVTN repeat-like/Quinoprotein amine dehydrogenase"/>
    <property type="match status" value="2"/>
</dbReference>
<dbReference type="OrthoDB" id="7187796at2"/>
<gene>
    <name evidence="2" type="ORF">DYU05_10745</name>
</gene>
<dbReference type="InterPro" id="IPR015943">
    <property type="entry name" value="WD40/YVTN_repeat-like_dom_sf"/>
</dbReference>
<evidence type="ECO:0000313" key="3">
    <source>
        <dbReference type="Proteomes" id="UP000260823"/>
    </source>
</evidence>
<keyword evidence="1" id="KW-0732">Signal</keyword>
<dbReference type="PANTHER" id="PTHR47197:SF3">
    <property type="entry name" value="DIHYDRO-HEME D1 DEHYDROGENASE"/>
    <property type="match status" value="1"/>
</dbReference>
<dbReference type="InterPro" id="IPR011048">
    <property type="entry name" value="Haem_d1_sf"/>
</dbReference>
<dbReference type="InterPro" id="IPR011964">
    <property type="entry name" value="YVTN_b-propeller_repeat"/>
</dbReference>
<dbReference type="SUPFAM" id="SSF51004">
    <property type="entry name" value="C-terminal (heme d1) domain of cytochrome cd1-nitrite reductase"/>
    <property type="match status" value="1"/>
</dbReference>
<dbReference type="PANTHER" id="PTHR47197">
    <property type="entry name" value="PROTEIN NIRF"/>
    <property type="match status" value="1"/>
</dbReference>
<dbReference type="Proteomes" id="UP000260823">
    <property type="component" value="Unassembled WGS sequence"/>
</dbReference>
<evidence type="ECO:0000256" key="1">
    <source>
        <dbReference type="SAM" id="SignalP"/>
    </source>
</evidence>
<feature type="signal peptide" evidence="1">
    <location>
        <begin position="1"/>
        <end position="24"/>
    </location>
</feature>
<protein>
    <submittedName>
        <fullName evidence="2">YncE family protein</fullName>
    </submittedName>
</protein>
<name>A0A3E2NNU0_9SPHI</name>
<dbReference type="AlphaFoldDB" id="A0A3E2NNU0"/>
<accession>A0A3E2NNU0</accession>
<dbReference type="InterPro" id="IPR051200">
    <property type="entry name" value="Host-pathogen_enzymatic-act"/>
</dbReference>
<dbReference type="RefSeq" id="WP_117383058.1">
    <property type="nucleotide sequence ID" value="NZ_QWDE01000002.1"/>
</dbReference>